<dbReference type="InterPro" id="IPR020593">
    <property type="entry name" value="G-glutamylP_reductase_CS"/>
</dbReference>
<dbReference type="HAMAP" id="MF_00412">
    <property type="entry name" value="ProA"/>
    <property type="match status" value="1"/>
</dbReference>
<dbReference type="FunFam" id="3.40.309.10:FF:000006">
    <property type="entry name" value="Gamma-glutamyl phosphate reductase"/>
    <property type="match status" value="1"/>
</dbReference>
<comment type="subcellular location">
    <subcellularLocation>
        <location evidence="7">Cytoplasm</location>
    </subcellularLocation>
</comment>
<comment type="catalytic activity">
    <reaction evidence="6 7">
        <text>L-glutamate 5-semialdehyde + phosphate + NADP(+) = L-glutamyl 5-phosphate + NADPH + H(+)</text>
        <dbReference type="Rhea" id="RHEA:19541"/>
        <dbReference type="ChEBI" id="CHEBI:15378"/>
        <dbReference type="ChEBI" id="CHEBI:43474"/>
        <dbReference type="ChEBI" id="CHEBI:57783"/>
        <dbReference type="ChEBI" id="CHEBI:58066"/>
        <dbReference type="ChEBI" id="CHEBI:58274"/>
        <dbReference type="ChEBI" id="CHEBI:58349"/>
        <dbReference type="EC" id="1.2.1.41"/>
    </reaction>
</comment>
<organism evidence="9 10">
    <name type="scientific">Senegalimassilia faecalis</name>
    <dbReference type="NCBI Taxonomy" id="2509433"/>
    <lineage>
        <taxon>Bacteria</taxon>
        <taxon>Bacillati</taxon>
        <taxon>Actinomycetota</taxon>
        <taxon>Coriobacteriia</taxon>
        <taxon>Coriobacteriales</taxon>
        <taxon>Coriobacteriaceae</taxon>
        <taxon>Senegalimassilia</taxon>
    </lineage>
</organism>
<dbReference type="Gene3D" id="3.40.605.10">
    <property type="entry name" value="Aldehyde Dehydrogenase, Chain A, domain 1"/>
    <property type="match status" value="1"/>
</dbReference>
<evidence type="ECO:0000256" key="7">
    <source>
        <dbReference type="HAMAP-Rule" id="MF_00412"/>
    </source>
</evidence>
<dbReference type="GO" id="GO:0005737">
    <property type="term" value="C:cytoplasm"/>
    <property type="evidence" value="ECO:0007669"/>
    <property type="project" value="UniProtKB-SubCell"/>
</dbReference>
<keyword evidence="7" id="KW-0963">Cytoplasm</keyword>
<keyword evidence="10" id="KW-1185">Reference proteome</keyword>
<evidence type="ECO:0000256" key="3">
    <source>
        <dbReference type="ARBA" id="ARBA00022650"/>
    </source>
</evidence>
<dbReference type="InterPro" id="IPR012134">
    <property type="entry name" value="Glu-5-SA_DH"/>
</dbReference>
<feature type="domain" description="Aldehyde dehydrogenase" evidence="8">
    <location>
        <begin position="6"/>
        <end position="281"/>
    </location>
</feature>
<proteinExistence type="inferred from homology"/>
<sequence>MTASLEQEVRAIAEAAKAAAAPLAQTSADVRNNALAAMAAALRANRVDVLAANAQDMDAARAAGTQESLLDRLMLDEARIEAMAGALEELVALPDPLGRVQEQRTLESGIQLTRVSVPLGVVAVVYEARPNVTADAAGICLKSGNACVLRGGSLAAKSCAAIAHVLHDAAVSAGMPAGCIGSIESTDRAAADVLMSLHGIVDVLVPRGGAGLIRHCVECAKVPVIETGTGNCHVYVHETADFARARNIVVNAKCRRYGVCNACETLLVDEAAALDFLPELLGLLADKGVHIHGDELACKAALAAGADRLPVGPALRIERATESDWGTEYLAPDLAVRCVSGVDQAIAHINRYGTKHSEAIVADEGSAAGAQAIERFVNEVDAAAVYVNASTAFTDGGMFGLGAEIGISTQKLHVRGPFALEGLTSYKYVLRGTGQVRA</sequence>
<accession>A0A4Q2K0S7</accession>
<keyword evidence="3 7" id="KW-0641">Proline biosynthesis</keyword>
<evidence type="ECO:0000256" key="2">
    <source>
        <dbReference type="ARBA" id="ARBA00022605"/>
    </source>
</evidence>
<dbReference type="EC" id="1.2.1.41" evidence="7"/>
<dbReference type="InterPro" id="IPR016163">
    <property type="entry name" value="Ald_DH_C"/>
</dbReference>
<evidence type="ECO:0000256" key="5">
    <source>
        <dbReference type="ARBA" id="ARBA00023002"/>
    </source>
</evidence>
<comment type="caution">
    <text evidence="9">The sequence shown here is derived from an EMBL/GenBank/DDBJ whole genome shotgun (WGS) entry which is preliminary data.</text>
</comment>
<dbReference type="InterPro" id="IPR015590">
    <property type="entry name" value="Aldehyde_DH_dom"/>
</dbReference>
<reference evidence="9 10" key="1">
    <citation type="submission" date="2019-01" db="EMBL/GenBank/DDBJ databases">
        <title>Senegalimassilia sp. nov. KGMB04484 isolated human feces.</title>
        <authorList>
            <person name="Han K.-I."/>
            <person name="Kim J.-S."/>
            <person name="Lee K.C."/>
            <person name="Suh M.K."/>
            <person name="Eom M.K."/>
            <person name="Lee J.H."/>
            <person name="Park S.-H."/>
            <person name="Kang S.W."/>
            <person name="Park J.-E."/>
            <person name="Oh B.S."/>
            <person name="Yu S.Y."/>
            <person name="Choi S.-H."/>
            <person name="Lee D.H."/>
            <person name="Yoon H."/>
            <person name="Kim B.-Y."/>
            <person name="Lee J.H."/>
            <person name="Lee J.-S."/>
        </authorList>
    </citation>
    <scope>NUCLEOTIDE SEQUENCE [LARGE SCALE GENOMIC DNA]</scope>
    <source>
        <strain evidence="9 10">KGMB04484</strain>
    </source>
</reference>
<gene>
    <name evidence="7" type="primary">proA</name>
    <name evidence="9" type="ORF">ET524_01245</name>
</gene>
<dbReference type="GO" id="GO:0055129">
    <property type="term" value="P:L-proline biosynthetic process"/>
    <property type="evidence" value="ECO:0007669"/>
    <property type="project" value="UniProtKB-UniRule"/>
</dbReference>
<dbReference type="PIRSF" id="PIRSF000151">
    <property type="entry name" value="GPR"/>
    <property type="match status" value="1"/>
</dbReference>
<evidence type="ECO:0000313" key="10">
    <source>
        <dbReference type="Proteomes" id="UP000293345"/>
    </source>
</evidence>
<dbReference type="PROSITE" id="PS01223">
    <property type="entry name" value="PROA"/>
    <property type="match status" value="1"/>
</dbReference>
<dbReference type="InterPro" id="IPR016162">
    <property type="entry name" value="Ald_DH_N"/>
</dbReference>
<keyword evidence="5 7" id="KW-0560">Oxidoreductase</keyword>
<dbReference type="NCBIfam" id="TIGR00407">
    <property type="entry name" value="proA"/>
    <property type="match status" value="1"/>
</dbReference>
<dbReference type="UniPathway" id="UPA00098">
    <property type="reaction ID" value="UER00360"/>
</dbReference>
<evidence type="ECO:0000313" key="9">
    <source>
        <dbReference type="EMBL" id="RXZ53273.1"/>
    </source>
</evidence>
<name>A0A4Q2K0S7_9ACTN</name>
<keyword evidence="4 7" id="KW-0521">NADP</keyword>
<comment type="pathway">
    <text evidence="1 7">Amino-acid biosynthesis; L-proline biosynthesis; L-glutamate 5-semialdehyde from L-glutamate: step 2/2.</text>
</comment>
<dbReference type="RefSeq" id="WP_129423003.1">
    <property type="nucleotide sequence ID" value="NZ_SDPW01000001.1"/>
</dbReference>
<comment type="similarity">
    <text evidence="7">Belongs to the gamma-glutamyl phosphate reductase family.</text>
</comment>
<evidence type="ECO:0000256" key="4">
    <source>
        <dbReference type="ARBA" id="ARBA00022857"/>
    </source>
</evidence>
<dbReference type="CDD" id="cd07079">
    <property type="entry name" value="ALDH_F18-19_ProA-GPR"/>
    <property type="match status" value="1"/>
</dbReference>
<dbReference type="AlphaFoldDB" id="A0A4Q2K0S7"/>
<dbReference type="NCBIfam" id="NF001221">
    <property type="entry name" value="PRK00197.1"/>
    <property type="match status" value="1"/>
</dbReference>
<dbReference type="Gene3D" id="3.40.309.10">
    <property type="entry name" value="Aldehyde Dehydrogenase, Chain A, domain 2"/>
    <property type="match status" value="1"/>
</dbReference>
<dbReference type="EMBL" id="SDPW01000001">
    <property type="protein sequence ID" value="RXZ53273.1"/>
    <property type="molecule type" value="Genomic_DNA"/>
</dbReference>
<dbReference type="OrthoDB" id="9809970at2"/>
<evidence type="ECO:0000256" key="6">
    <source>
        <dbReference type="ARBA" id="ARBA00049024"/>
    </source>
</evidence>
<evidence type="ECO:0000259" key="8">
    <source>
        <dbReference type="Pfam" id="PF00171"/>
    </source>
</evidence>
<dbReference type="GO" id="GO:0004350">
    <property type="term" value="F:glutamate-5-semialdehyde dehydrogenase activity"/>
    <property type="evidence" value="ECO:0007669"/>
    <property type="project" value="UniProtKB-UniRule"/>
</dbReference>
<dbReference type="Proteomes" id="UP000293345">
    <property type="component" value="Unassembled WGS sequence"/>
</dbReference>
<dbReference type="SUPFAM" id="SSF53720">
    <property type="entry name" value="ALDH-like"/>
    <property type="match status" value="1"/>
</dbReference>
<dbReference type="PANTHER" id="PTHR11063:SF8">
    <property type="entry name" value="DELTA-1-PYRROLINE-5-CARBOXYLATE SYNTHASE"/>
    <property type="match status" value="1"/>
</dbReference>
<dbReference type="Pfam" id="PF00171">
    <property type="entry name" value="Aldedh"/>
    <property type="match status" value="1"/>
</dbReference>
<dbReference type="InterPro" id="IPR000965">
    <property type="entry name" value="GPR_dom"/>
</dbReference>
<dbReference type="GO" id="GO:0050661">
    <property type="term" value="F:NADP binding"/>
    <property type="evidence" value="ECO:0007669"/>
    <property type="project" value="InterPro"/>
</dbReference>
<keyword evidence="2 7" id="KW-0028">Amino-acid biosynthesis</keyword>
<evidence type="ECO:0000256" key="1">
    <source>
        <dbReference type="ARBA" id="ARBA00004985"/>
    </source>
</evidence>
<protein>
    <recommendedName>
        <fullName evidence="7">Gamma-glutamyl phosphate reductase</fullName>
        <shortName evidence="7">GPR</shortName>
        <ecNumber evidence="7">1.2.1.41</ecNumber>
    </recommendedName>
    <alternativeName>
        <fullName evidence="7">Glutamate-5-semialdehyde dehydrogenase</fullName>
    </alternativeName>
    <alternativeName>
        <fullName evidence="7">Glutamyl-gamma-semialdehyde dehydrogenase</fullName>
        <shortName evidence="7">GSA dehydrogenase</shortName>
    </alternativeName>
</protein>
<dbReference type="PANTHER" id="PTHR11063">
    <property type="entry name" value="GLUTAMATE SEMIALDEHYDE DEHYDROGENASE"/>
    <property type="match status" value="1"/>
</dbReference>
<dbReference type="InterPro" id="IPR016161">
    <property type="entry name" value="Ald_DH/histidinol_DH"/>
</dbReference>
<comment type="function">
    <text evidence="7">Catalyzes the NADPH-dependent reduction of L-glutamate 5-phosphate into L-glutamate 5-semialdehyde and phosphate. The product spontaneously undergoes cyclization to form 1-pyrroline-5-carboxylate.</text>
</comment>